<keyword evidence="1" id="KW-0433">Leucine-rich repeat</keyword>
<proteinExistence type="predicted"/>
<keyword evidence="2" id="KW-0677">Repeat</keyword>
<dbReference type="PROSITE" id="PS51257">
    <property type="entry name" value="PROKAR_LIPOPROTEIN"/>
    <property type="match status" value="1"/>
</dbReference>
<evidence type="ECO:0000256" key="3">
    <source>
        <dbReference type="SAM" id="SignalP"/>
    </source>
</evidence>
<sequence>MKKTIIKLACFLVVMAATSCANDAENIDNSAQEKLVSMSFHAVESLQNNDETTSSAKKQTTRTALLSDFSTVTWQQGDKIGIGYLGSPGKKTYPFTTPTEGTDVRFWGQAADYKAPYYMIYPYQEGNQIAYKGAQRAEYTYEFPKYQTAIAGTFDPKANFSVGIIPQAHKPFVAYNLGGLLRFKFHGASNVKSVRILARGQELFAGTVTSTVTFNSNGTIANVSTKPIVGKSTVLLIYTPESGASMAENTDYFVVLPAVKITKGLTLAFILDNGKAVQVKFSNTIDIKRAQSYSLGDIAINPTKAKLDVITDKGLIEAIKKVSSDVELEADGSLNIYQGYNLDRILKLKGELDLSNNDKLTSLNGLQYFQNITSIKLFGNQNLAGNIDFTKCKQLTGQILVDNCQAVKSINVTGLDIKQLAARSLKGLEQVTIKGNNKLSSVVLNSNENLKSVDVSNLPALETLATFYSGKITTINTSNSPNLKAINATSNSNLTNIAGLEDNILLENFTAPYTKLKKLDFTHYTKLKEVNIMSSSVEEIKGLADAGANLTTLQLAQTHISSLDVSQNPNLTSIDLYSVQELTALDVTHNPKLTSLRAPFTSITELKLTNNPELVTLKVAHCKLTKLDITLLPKLKALYAGSQSPNGFLANIEVTMTAAQKTTLNQVKPFKESANDDKAKYEDTNSWVKAIVR</sequence>
<evidence type="ECO:0000313" key="5">
    <source>
        <dbReference type="Proteomes" id="UP001196873"/>
    </source>
</evidence>
<name>A0AAW4NKY2_9BACT</name>
<reference evidence="4" key="1">
    <citation type="submission" date="2021-07" db="EMBL/GenBank/DDBJ databases">
        <title>Genomic diversity and antimicrobial resistance of Prevotella spp. isolated from chronic lung disease airways.</title>
        <authorList>
            <person name="Webb K.A."/>
            <person name="Olagoke O.S."/>
            <person name="Baird T."/>
            <person name="Neill J."/>
            <person name="Pham A."/>
            <person name="Wells T.J."/>
            <person name="Ramsay K.A."/>
            <person name="Bell S.C."/>
            <person name="Sarovich D.S."/>
            <person name="Price E.P."/>
        </authorList>
    </citation>
    <scope>NUCLEOTIDE SEQUENCE</scope>
    <source>
        <strain evidence="4">SCHI0047.S.3</strain>
    </source>
</reference>
<dbReference type="Proteomes" id="UP001196873">
    <property type="component" value="Unassembled WGS sequence"/>
</dbReference>
<dbReference type="Pfam" id="PF23952">
    <property type="entry name" value="LRR_EndoS"/>
    <property type="match status" value="1"/>
</dbReference>
<dbReference type="GO" id="GO:0035591">
    <property type="term" value="F:signaling adaptor activity"/>
    <property type="evidence" value="ECO:0007669"/>
    <property type="project" value="TreeGrafter"/>
</dbReference>
<dbReference type="PANTHER" id="PTHR47566:SF1">
    <property type="entry name" value="PROTEIN NUD1"/>
    <property type="match status" value="1"/>
</dbReference>
<dbReference type="InterPro" id="IPR052574">
    <property type="entry name" value="CDIRP"/>
</dbReference>
<protein>
    <submittedName>
        <fullName evidence="4">Uncharacterized protein</fullName>
    </submittedName>
</protein>
<accession>A0AAW4NKY2</accession>
<dbReference type="EMBL" id="JAHXRF010000007">
    <property type="protein sequence ID" value="MBW4865496.1"/>
    <property type="molecule type" value="Genomic_DNA"/>
</dbReference>
<keyword evidence="3" id="KW-0732">Signal</keyword>
<evidence type="ECO:0000256" key="1">
    <source>
        <dbReference type="ARBA" id="ARBA00022614"/>
    </source>
</evidence>
<gene>
    <name evidence="4" type="ORF">KZY68_05590</name>
</gene>
<organism evidence="4 5">
    <name type="scientific">Segatella salivae</name>
    <dbReference type="NCBI Taxonomy" id="228604"/>
    <lineage>
        <taxon>Bacteria</taxon>
        <taxon>Pseudomonadati</taxon>
        <taxon>Bacteroidota</taxon>
        <taxon>Bacteroidia</taxon>
        <taxon>Bacteroidales</taxon>
        <taxon>Prevotellaceae</taxon>
        <taxon>Segatella</taxon>
    </lineage>
</organism>
<dbReference type="AlphaFoldDB" id="A0AAW4NKY2"/>
<evidence type="ECO:0000313" key="4">
    <source>
        <dbReference type="EMBL" id="MBW4865496.1"/>
    </source>
</evidence>
<dbReference type="RefSeq" id="WP_219424952.1">
    <property type="nucleotide sequence ID" value="NZ_JAHXQY010000002.1"/>
</dbReference>
<feature type="signal peptide" evidence="3">
    <location>
        <begin position="1"/>
        <end position="23"/>
    </location>
</feature>
<comment type="caution">
    <text evidence="4">The sequence shown here is derived from an EMBL/GenBank/DDBJ whole genome shotgun (WGS) entry which is preliminary data.</text>
</comment>
<evidence type="ECO:0000256" key="2">
    <source>
        <dbReference type="ARBA" id="ARBA00022737"/>
    </source>
</evidence>
<dbReference type="PANTHER" id="PTHR47566">
    <property type="match status" value="1"/>
</dbReference>
<dbReference type="CDD" id="cd13120">
    <property type="entry name" value="BF2867_like_N"/>
    <property type="match status" value="1"/>
</dbReference>
<feature type="chain" id="PRO_5043453373" evidence="3">
    <location>
        <begin position="24"/>
        <end position="693"/>
    </location>
</feature>